<dbReference type="OrthoDB" id="8062037at2759"/>
<evidence type="ECO:0000259" key="7">
    <source>
        <dbReference type="PROSITE" id="PS50089"/>
    </source>
</evidence>
<reference evidence="8" key="1">
    <citation type="submission" date="2022-07" db="EMBL/GenBank/DDBJ databases">
        <title>Phylogenomic reconstructions and comparative analyses of Kickxellomycotina fungi.</title>
        <authorList>
            <person name="Reynolds N.K."/>
            <person name="Stajich J.E."/>
            <person name="Barry K."/>
            <person name="Grigoriev I.V."/>
            <person name="Crous P."/>
            <person name="Smith M.E."/>
        </authorList>
    </citation>
    <scope>NUCLEOTIDE SEQUENCE</scope>
    <source>
        <strain evidence="8">BCRC 34381</strain>
    </source>
</reference>
<dbReference type="AlphaFoldDB" id="A0A9W8CYN1"/>
<accession>A0A9W8CYN1</accession>
<feature type="region of interest" description="Disordered" evidence="5">
    <location>
        <begin position="263"/>
        <end position="289"/>
    </location>
</feature>
<keyword evidence="6" id="KW-0812">Transmembrane</keyword>
<keyword evidence="2 4" id="KW-0863">Zinc-finger</keyword>
<dbReference type="Gene3D" id="3.30.40.10">
    <property type="entry name" value="Zinc/RING finger domain, C3HC4 (zinc finger)"/>
    <property type="match status" value="1"/>
</dbReference>
<feature type="compositionally biased region" description="Basic and acidic residues" evidence="5">
    <location>
        <begin position="1"/>
        <end position="12"/>
    </location>
</feature>
<dbReference type="PANTHER" id="PTHR46225">
    <property type="entry name" value="C3H4 TYPE ZINC FINGER PROTEIN"/>
    <property type="match status" value="1"/>
</dbReference>
<evidence type="ECO:0000256" key="4">
    <source>
        <dbReference type="PROSITE-ProRule" id="PRU00175"/>
    </source>
</evidence>
<keyword evidence="1" id="KW-0479">Metal-binding</keyword>
<keyword evidence="6" id="KW-1133">Transmembrane helix</keyword>
<dbReference type="EMBL" id="JANBOI010000055">
    <property type="protein sequence ID" value="KAJ1734820.1"/>
    <property type="molecule type" value="Genomic_DNA"/>
</dbReference>
<dbReference type="SMART" id="SM00744">
    <property type="entry name" value="RINGv"/>
    <property type="match status" value="1"/>
</dbReference>
<dbReference type="InterPro" id="IPR001841">
    <property type="entry name" value="Znf_RING"/>
</dbReference>
<dbReference type="GO" id="GO:0008270">
    <property type="term" value="F:zinc ion binding"/>
    <property type="evidence" value="ECO:0007669"/>
    <property type="project" value="UniProtKB-KW"/>
</dbReference>
<dbReference type="InterPro" id="IPR013083">
    <property type="entry name" value="Znf_RING/FYVE/PHD"/>
</dbReference>
<evidence type="ECO:0000313" key="9">
    <source>
        <dbReference type="Proteomes" id="UP001143981"/>
    </source>
</evidence>
<keyword evidence="6" id="KW-0472">Membrane</keyword>
<feature type="domain" description="RING-type" evidence="7">
    <location>
        <begin position="363"/>
        <end position="404"/>
    </location>
</feature>
<evidence type="ECO:0000256" key="6">
    <source>
        <dbReference type="SAM" id="Phobius"/>
    </source>
</evidence>
<evidence type="ECO:0000313" key="8">
    <source>
        <dbReference type="EMBL" id="KAJ1734820.1"/>
    </source>
</evidence>
<dbReference type="InterPro" id="IPR011016">
    <property type="entry name" value="Znf_RING-CH"/>
</dbReference>
<feature type="transmembrane region" description="Helical" evidence="6">
    <location>
        <begin position="214"/>
        <end position="232"/>
    </location>
</feature>
<gene>
    <name evidence="8" type="ORF">LPJ61_000877</name>
</gene>
<organism evidence="8 9">
    <name type="scientific">Coemansia biformis</name>
    <dbReference type="NCBI Taxonomy" id="1286918"/>
    <lineage>
        <taxon>Eukaryota</taxon>
        <taxon>Fungi</taxon>
        <taxon>Fungi incertae sedis</taxon>
        <taxon>Zoopagomycota</taxon>
        <taxon>Kickxellomycotina</taxon>
        <taxon>Kickxellomycetes</taxon>
        <taxon>Kickxellales</taxon>
        <taxon>Kickxellaceae</taxon>
        <taxon>Coemansia</taxon>
    </lineage>
</organism>
<evidence type="ECO:0000256" key="1">
    <source>
        <dbReference type="ARBA" id="ARBA00022723"/>
    </source>
</evidence>
<evidence type="ECO:0000256" key="2">
    <source>
        <dbReference type="ARBA" id="ARBA00022771"/>
    </source>
</evidence>
<evidence type="ECO:0000256" key="5">
    <source>
        <dbReference type="SAM" id="MobiDB-lite"/>
    </source>
</evidence>
<protein>
    <recommendedName>
        <fullName evidence="7">RING-type domain-containing protein</fullName>
    </recommendedName>
</protein>
<dbReference type="CDD" id="cd16454">
    <property type="entry name" value="RING-H2_PA-TM-RING"/>
    <property type="match status" value="1"/>
</dbReference>
<proteinExistence type="predicted"/>
<name>A0A9W8CYN1_9FUNG</name>
<sequence length="446" mass="47917">MSAALVERRGAAETEEPLSGAPPGTAPSPESGPRSKDRDDSIIELPDCGGMDSPRPAAARETDMDAQPPQPLAEAEAALSGLPSFEASEIRGRRSIWQAVRRAFRGMRPMKRARVLVLTSAAVIQFVAGIVALVLSARAHEICDRPLRTFVILHVIRLAMLRHLLELGSLVLFLCGNDWVFTSDTGRSAAPLLYYTSFAFVLLGYLYLSVPVSLAIVVGVAFVLAYTFSAEFRMRLAKKRGADLGQISQIPLVRYTDATEPAHVTSLSSPPSIHTPALADAPPRAGSLPAASLSATSLRLGSSRRRQRRHGLTHIHILNPFARIAHRLTRSKRQREADAEVYKSQLAGPVPDFAPPDPEDSVCAICLSDYEEGDVLRLLPCSHHMHQACVDEWLHINQTCPLCKQPATGASAAPDPASAPATEPAARNCAELPGAAGTHAVQLASL</sequence>
<evidence type="ECO:0000256" key="3">
    <source>
        <dbReference type="ARBA" id="ARBA00022833"/>
    </source>
</evidence>
<keyword evidence="3" id="KW-0862">Zinc</keyword>
<dbReference type="PANTHER" id="PTHR46225:SF19">
    <property type="entry name" value="RING-TYPE DOMAIN-CONTAINING PROTEIN"/>
    <property type="match status" value="1"/>
</dbReference>
<comment type="caution">
    <text evidence="8">The sequence shown here is derived from an EMBL/GenBank/DDBJ whole genome shotgun (WGS) entry which is preliminary data.</text>
</comment>
<feature type="transmembrane region" description="Helical" evidence="6">
    <location>
        <begin position="115"/>
        <end position="135"/>
    </location>
</feature>
<keyword evidence="9" id="KW-1185">Reference proteome</keyword>
<dbReference type="Proteomes" id="UP001143981">
    <property type="component" value="Unassembled WGS sequence"/>
</dbReference>
<dbReference type="SMART" id="SM00184">
    <property type="entry name" value="RING"/>
    <property type="match status" value="1"/>
</dbReference>
<dbReference type="Pfam" id="PF13639">
    <property type="entry name" value="zf-RING_2"/>
    <property type="match status" value="1"/>
</dbReference>
<dbReference type="SUPFAM" id="SSF57850">
    <property type="entry name" value="RING/U-box"/>
    <property type="match status" value="1"/>
</dbReference>
<feature type="region of interest" description="Disordered" evidence="5">
    <location>
        <begin position="1"/>
        <end position="72"/>
    </location>
</feature>
<dbReference type="PROSITE" id="PS50089">
    <property type="entry name" value="ZF_RING_2"/>
    <property type="match status" value="1"/>
</dbReference>